<protein>
    <submittedName>
        <fullName evidence="2">Uncharacterized protein</fullName>
    </submittedName>
</protein>
<reference evidence="2 3" key="1">
    <citation type="journal article" date="2021" name="Nat. Plants">
        <title>The Taxus genome provides insights into paclitaxel biosynthesis.</title>
        <authorList>
            <person name="Xiong X."/>
            <person name="Gou J."/>
            <person name="Liao Q."/>
            <person name="Li Y."/>
            <person name="Zhou Q."/>
            <person name="Bi G."/>
            <person name="Li C."/>
            <person name="Du R."/>
            <person name="Wang X."/>
            <person name="Sun T."/>
            <person name="Guo L."/>
            <person name="Liang H."/>
            <person name="Lu P."/>
            <person name="Wu Y."/>
            <person name="Zhang Z."/>
            <person name="Ro D.K."/>
            <person name="Shang Y."/>
            <person name="Huang S."/>
            <person name="Yan J."/>
        </authorList>
    </citation>
    <scope>NUCLEOTIDE SEQUENCE [LARGE SCALE GENOMIC DNA]</scope>
    <source>
        <strain evidence="2">Ta-2019</strain>
    </source>
</reference>
<gene>
    <name evidence="2" type="ORF">KI387_030218</name>
</gene>
<dbReference type="AlphaFoldDB" id="A0AA38CBF1"/>
<evidence type="ECO:0000313" key="3">
    <source>
        <dbReference type="Proteomes" id="UP000824469"/>
    </source>
</evidence>
<dbReference type="EMBL" id="JAHRHJ020000010">
    <property type="protein sequence ID" value="KAH9298536.1"/>
    <property type="molecule type" value="Genomic_DNA"/>
</dbReference>
<feature type="non-terminal residue" evidence="2">
    <location>
        <position position="77"/>
    </location>
</feature>
<accession>A0AA38CBF1</accession>
<proteinExistence type="predicted"/>
<keyword evidence="3" id="KW-1185">Reference proteome</keyword>
<dbReference type="Proteomes" id="UP000824469">
    <property type="component" value="Unassembled WGS sequence"/>
</dbReference>
<feature type="region of interest" description="Disordered" evidence="1">
    <location>
        <begin position="52"/>
        <end position="77"/>
    </location>
</feature>
<evidence type="ECO:0000313" key="2">
    <source>
        <dbReference type="EMBL" id="KAH9298536.1"/>
    </source>
</evidence>
<organism evidence="2 3">
    <name type="scientific">Taxus chinensis</name>
    <name type="common">Chinese yew</name>
    <name type="synonym">Taxus wallichiana var. chinensis</name>
    <dbReference type="NCBI Taxonomy" id="29808"/>
    <lineage>
        <taxon>Eukaryota</taxon>
        <taxon>Viridiplantae</taxon>
        <taxon>Streptophyta</taxon>
        <taxon>Embryophyta</taxon>
        <taxon>Tracheophyta</taxon>
        <taxon>Spermatophyta</taxon>
        <taxon>Pinopsida</taxon>
        <taxon>Pinidae</taxon>
        <taxon>Conifers II</taxon>
        <taxon>Cupressales</taxon>
        <taxon>Taxaceae</taxon>
        <taxon>Taxus</taxon>
    </lineage>
</organism>
<evidence type="ECO:0000256" key="1">
    <source>
        <dbReference type="SAM" id="MobiDB-lite"/>
    </source>
</evidence>
<name>A0AA38CBF1_TAXCH</name>
<sequence>ETHQTKGKGQAYRGRDEVQISKGQNARVTGRMQHGCQRLRIGAYRHGGILGQNSESYKEPMDGQTNRQCPALHWRNP</sequence>
<comment type="caution">
    <text evidence="2">The sequence shown here is derived from an EMBL/GenBank/DDBJ whole genome shotgun (WGS) entry which is preliminary data.</text>
</comment>
<feature type="non-terminal residue" evidence="2">
    <location>
        <position position="1"/>
    </location>
</feature>